<feature type="binding site" evidence="7">
    <location>
        <position position="176"/>
    </location>
    <ligand>
        <name>Fe cation</name>
        <dbReference type="ChEBI" id="CHEBI:24875"/>
        <label>1</label>
    </ligand>
</feature>
<accession>A0A948TJL2</accession>
<dbReference type="GO" id="GO:0004113">
    <property type="term" value="F:2',3'-cyclic-nucleotide 3'-phosphodiesterase activity"/>
    <property type="evidence" value="ECO:0007669"/>
    <property type="project" value="TreeGrafter"/>
</dbReference>
<keyword evidence="4" id="KW-0408">Iron</keyword>
<comment type="cofactor">
    <cofactor evidence="1">
        <name>Fe(3+)</name>
        <dbReference type="ChEBI" id="CHEBI:29034"/>
    </cofactor>
</comment>
<dbReference type="InterPro" id="IPR029052">
    <property type="entry name" value="Metallo-depent_PP-like"/>
</dbReference>
<gene>
    <name evidence="8" type="ORF">H9901_03905</name>
</gene>
<dbReference type="PANTHER" id="PTHR36303:SF1">
    <property type="entry name" value="2',3'-CYCLIC-NUCLEOTIDE 2'-PHOSPHODIESTERASE"/>
    <property type="match status" value="1"/>
</dbReference>
<dbReference type="FunFam" id="3.60.21.10:FF:000016">
    <property type="entry name" value="Putative metallophosphoesterase"/>
    <property type="match status" value="1"/>
</dbReference>
<dbReference type="Gene3D" id="3.60.21.10">
    <property type="match status" value="1"/>
</dbReference>
<evidence type="ECO:0000313" key="9">
    <source>
        <dbReference type="Proteomes" id="UP000777303"/>
    </source>
</evidence>
<feature type="binding site" evidence="7">
    <location>
        <position position="39"/>
    </location>
    <ligand>
        <name>Fe cation</name>
        <dbReference type="ChEBI" id="CHEBI:24875"/>
        <label>2</label>
    </ligand>
</feature>
<feature type="active site" description="Proton donor" evidence="6">
    <location>
        <position position="68"/>
    </location>
</feature>
<dbReference type="InterPro" id="IPR005235">
    <property type="entry name" value="YmdB-like"/>
</dbReference>
<reference evidence="8" key="2">
    <citation type="submission" date="2021-04" db="EMBL/GenBank/DDBJ databases">
        <authorList>
            <person name="Gilroy R."/>
        </authorList>
    </citation>
    <scope>NUCLEOTIDE SEQUENCE</scope>
    <source>
        <strain evidence="8">F6-6636</strain>
    </source>
</reference>
<dbReference type="GO" id="GO:0046872">
    <property type="term" value="F:metal ion binding"/>
    <property type="evidence" value="ECO:0007669"/>
    <property type="project" value="UniProtKB-KW"/>
</dbReference>
<feature type="binding site" evidence="7">
    <location>
        <position position="8"/>
    </location>
    <ligand>
        <name>Fe cation</name>
        <dbReference type="ChEBI" id="CHEBI:24875"/>
        <label>1</label>
    </ligand>
</feature>
<keyword evidence="3" id="KW-0378">Hydrolase</keyword>
<dbReference type="NCBIfam" id="TIGR00282">
    <property type="entry name" value="TIGR00282 family metallophosphoesterase"/>
    <property type="match status" value="1"/>
</dbReference>
<keyword evidence="2 7" id="KW-0479">Metal-binding</keyword>
<feature type="binding site" evidence="7">
    <location>
        <position position="40"/>
    </location>
    <ligand>
        <name>Fe cation</name>
        <dbReference type="ChEBI" id="CHEBI:24875"/>
        <label>1</label>
    </ligand>
</feature>
<dbReference type="CDD" id="cd07382">
    <property type="entry name" value="MPP_DR1281"/>
    <property type="match status" value="1"/>
</dbReference>
<feature type="binding site" evidence="7">
    <location>
        <position position="174"/>
    </location>
    <ligand>
        <name>Fe cation</name>
        <dbReference type="ChEBI" id="CHEBI:24875"/>
        <label>2</label>
    </ligand>
</feature>
<dbReference type="SUPFAM" id="SSF56300">
    <property type="entry name" value="Metallo-dependent phosphatases"/>
    <property type="match status" value="1"/>
</dbReference>
<dbReference type="Proteomes" id="UP000777303">
    <property type="component" value="Unassembled WGS sequence"/>
</dbReference>
<organism evidence="8 9">
    <name type="scientific">Candidatus Paralactobacillus gallistercoris</name>
    <dbReference type="NCBI Taxonomy" id="2838724"/>
    <lineage>
        <taxon>Bacteria</taxon>
        <taxon>Bacillati</taxon>
        <taxon>Bacillota</taxon>
        <taxon>Bacilli</taxon>
        <taxon>Lactobacillales</taxon>
        <taxon>Lactobacillaceae</taxon>
        <taxon>Lactobacillus</taxon>
    </lineage>
</organism>
<dbReference type="PANTHER" id="PTHR36303">
    <property type="entry name" value="2',3'-CYCLIC-NUCLEOTIDE 2'-PHOSPHODIESTERASE"/>
    <property type="match status" value="1"/>
</dbReference>
<evidence type="ECO:0000256" key="1">
    <source>
        <dbReference type="ARBA" id="ARBA00001965"/>
    </source>
</evidence>
<name>A0A948TJL2_9LACO</name>
<comment type="similarity">
    <text evidence="5">Belongs to the YmdB-like family.</text>
</comment>
<evidence type="ECO:0000313" key="8">
    <source>
        <dbReference type="EMBL" id="MBU3851825.1"/>
    </source>
</evidence>
<evidence type="ECO:0000256" key="5">
    <source>
        <dbReference type="ARBA" id="ARBA00061401"/>
    </source>
</evidence>
<dbReference type="PIRSF" id="PIRSF004789">
    <property type="entry name" value="DR1281"/>
    <property type="match status" value="1"/>
</dbReference>
<reference evidence="8" key="1">
    <citation type="journal article" date="2021" name="PeerJ">
        <title>Extensive microbial diversity within the chicken gut microbiome revealed by metagenomics and culture.</title>
        <authorList>
            <person name="Gilroy R."/>
            <person name="Ravi A."/>
            <person name="Getino M."/>
            <person name="Pursley I."/>
            <person name="Horton D.L."/>
            <person name="Alikhan N.F."/>
            <person name="Baker D."/>
            <person name="Gharbi K."/>
            <person name="Hall N."/>
            <person name="Watson M."/>
            <person name="Adriaenssens E.M."/>
            <person name="Foster-Nyarko E."/>
            <person name="Jarju S."/>
            <person name="Secka A."/>
            <person name="Antonio M."/>
            <person name="Oren A."/>
            <person name="Chaudhuri R.R."/>
            <person name="La Ragione R."/>
            <person name="Hildebrand F."/>
            <person name="Pallen M.J."/>
        </authorList>
    </citation>
    <scope>NUCLEOTIDE SEQUENCE</scope>
    <source>
        <strain evidence="8">F6-6636</strain>
    </source>
</reference>
<evidence type="ECO:0000256" key="4">
    <source>
        <dbReference type="ARBA" id="ARBA00023004"/>
    </source>
</evidence>
<evidence type="ECO:0000256" key="3">
    <source>
        <dbReference type="ARBA" id="ARBA00022801"/>
    </source>
</evidence>
<evidence type="ECO:0000256" key="2">
    <source>
        <dbReference type="ARBA" id="ARBA00022723"/>
    </source>
</evidence>
<feature type="binding site" evidence="7">
    <location>
        <position position="67"/>
    </location>
    <ligand>
        <name>Fe cation</name>
        <dbReference type="ChEBI" id="CHEBI:24875"/>
        <label>2</label>
    </ligand>
</feature>
<protein>
    <submittedName>
        <fullName evidence="8">TIGR00282 family metallophosphoesterase</fullName>
    </submittedName>
</protein>
<evidence type="ECO:0000256" key="7">
    <source>
        <dbReference type="PIRSR" id="PIRSR004789-51"/>
    </source>
</evidence>
<dbReference type="Pfam" id="PF13277">
    <property type="entry name" value="YmdB"/>
    <property type="match status" value="1"/>
</dbReference>
<dbReference type="EMBL" id="JAHLFS010000051">
    <property type="protein sequence ID" value="MBU3851825.1"/>
    <property type="molecule type" value="Genomic_DNA"/>
</dbReference>
<evidence type="ECO:0000256" key="6">
    <source>
        <dbReference type="PIRSR" id="PIRSR004789-50"/>
    </source>
</evidence>
<sequence length="263" mass="29017">MRILFIGDVVGNLGQQMLDDYLPRLKKHYKPQVTIVNGENAADGKGITEVAYKRMLNAGADVITLGNHAWDKHELLDFIDHAPKLIRPANFPGNTPGQGYVNINVNGKQLTVINLQGRVFLNALDDPFTKVDELLSHCSASNWIIIDFHAEATSEKEAFGYYVDGRVTAVIGTHTHVQTNDARILSQGTGYLTDAGMTGPYNGVLGVKTENVLSRFLTQRPSRFNVAEDDQGQLNGCVLDFDNNGHTRAINLIKVTPDHPFFD</sequence>
<comment type="caution">
    <text evidence="8">The sequence shown here is derived from an EMBL/GenBank/DDBJ whole genome shotgun (WGS) entry which is preliminary data.</text>
</comment>
<dbReference type="AlphaFoldDB" id="A0A948TJL2"/>
<proteinExistence type="inferred from homology"/>
<feature type="binding site" evidence="7">
    <location>
        <position position="39"/>
    </location>
    <ligand>
        <name>Fe cation</name>
        <dbReference type="ChEBI" id="CHEBI:24875"/>
        <label>1</label>
    </ligand>
</feature>
<feature type="binding site" evidence="7">
    <location>
        <position position="149"/>
    </location>
    <ligand>
        <name>Fe cation</name>
        <dbReference type="ChEBI" id="CHEBI:24875"/>
        <label>2</label>
    </ligand>
</feature>